<feature type="compositionally biased region" description="Basic and acidic residues" evidence="1">
    <location>
        <begin position="14"/>
        <end position="23"/>
    </location>
</feature>
<reference evidence="2 3" key="1">
    <citation type="journal article" date="2016" name="Mol. Biol. Evol.">
        <title>Comparative Genomics of Early-Diverging Mushroom-Forming Fungi Provides Insights into the Origins of Lignocellulose Decay Capabilities.</title>
        <authorList>
            <person name="Nagy L.G."/>
            <person name="Riley R."/>
            <person name="Tritt A."/>
            <person name="Adam C."/>
            <person name="Daum C."/>
            <person name="Floudas D."/>
            <person name="Sun H."/>
            <person name="Yadav J.S."/>
            <person name="Pangilinan J."/>
            <person name="Larsson K.H."/>
            <person name="Matsuura K."/>
            <person name="Barry K."/>
            <person name="Labutti K."/>
            <person name="Kuo R."/>
            <person name="Ohm R.A."/>
            <person name="Bhattacharya S.S."/>
            <person name="Shirouzu T."/>
            <person name="Yoshinaga Y."/>
            <person name="Martin F.M."/>
            <person name="Grigoriev I.V."/>
            <person name="Hibbett D.S."/>
        </authorList>
    </citation>
    <scope>NUCLEOTIDE SEQUENCE [LARGE SCALE GENOMIC DNA]</scope>
    <source>
        <strain evidence="2 3">CBS 109695</strain>
    </source>
</reference>
<evidence type="ECO:0000313" key="3">
    <source>
        <dbReference type="Proteomes" id="UP000076532"/>
    </source>
</evidence>
<name>A0A165XT52_9AGAM</name>
<dbReference type="Proteomes" id="UP000076532">
    <property type="component" value="Unassembled WGS sequence"/>
</dbReference>
<feature type="compositionally biased region" description="Basic residues" evidence="1">
    <location>
        <begin position="1"/>
        <end position="13"/>
    </location>
</feature>
<gene>
    <name evidence="2" type="ORF">FIBSPDRAFT_874129</name>
</gene>
<evidence type="ECO:0000256" key="1">
    <source>
        <dbReference type="SAM" id="MobiDB-lite"/>
    </source>
</evidence>
<organism evidence="2 3">
    <name type="scientific">Athelia psychrophila</name>
    <dbReference type="NCBI Taxonomy" id="1759441"/>
    <lineage>
        <taxon>Eukaryota</taxon>
        <taxon>Fungi</taxon>
        <taxon>Dikarya</taxon>
        <taxon>Basidiomycota</taxon>
        <taxon>Agaricomycotina</taxon>
        <taxon>Agaricomycetes</taxon>
        <taxon>Agaricomycetidae</taxon>
        <taxon>Atheliales</taxon>
        <taxon>Atheliaceae</taxon>
        <taxon>Athelia</taxon>
    </lineage>
</organism>
<evidence type="ECO:0000313" key="2">
    <source>
        <dbReference type="EMBL" id="KZP08874.1"/>
    </source>
</evidence>
<dbReference type="EMBL" id="KV417712">
    <property type="protein sequence ID" value="KZP08874.1"/>
    <property type="molecule type" value="Genomic_DNA"/>
</dbReference>
<dbReference type="AlphaFoldDB" id="A0A165XT52"/>
<proteinExistence type="predicted"/>
<keyword evidence="3" id="KW-1185">Reference proteome</keyword>
<accession>A0A165XT52</accession>
<feature type="compositionally biased region" description="Low complexity" evidence="1">
    <location>
        <begin position="33"/>
        <end position="43"/>
    </location>
</feature>
<feature type="region of interest" description="Disordered" evidence="1">
    <location>
        <begin position="1"/>
        <end position="43"/>
    </location>
</feature>
<protein>
    <submittedName>
        <fullName evidence="2">Uncharacterized protein</fullName>
    </submittedName>
</protein>
<sequence length="96" mass="10994">MKRRARASLNRRKPSGEKKKPPTLEEEPPIQPSSPADNYSSPSSIAPTLKTVTILCDRYAIDYVFPSYQNCAWWDQLRDAGVNLQADDAEAYEEWY</sequence>